<keyword evidence="3" id="KW-0378">Hydrolase</keyword>
<dbReference type="PANTHER" id="PTHR22748:SF6">
    <property type="entry name" value="DNA-(APURINIC OR APYRIMIDINIC SITE) ENDONUCLEASE"/>
    <property type="match status" value="1"/>
</dbReference>
<dbReference type="NCBIfam" id="TIGR00195">
    <property type="entry name" value="exoDNase_III"/>
    <property type="match status" value="1"/>
</dbReference>
<dbReference type="InterPro" id="IPR036691">
    <property type="entry name" value="Endo/exonu/phosph_ase_sf"/>
</dbReference>
<keyword evidence="4 6" id="KW-0460">Magnesium</keyword>
<evidence type="ECO:0000259" key="8">
    <source>
        <dbReference type="Pfam" id="PF03372"/>
    </source>
</evidence>
<dbReference type="NCBIfam" id="TIGR00633">
    <property type="entry name" value="xth"/>
    <property type="match status" value="1"/>
</dbReference>
<protein>
    <submittedName>
        <fullName evidence="9">Exodeoxyribonuclease III</fullName>
    </submittedName>
</protein>
<feature type="binding site" evidence="6">
    <location>
        <position position="35"/>
    </location>
    <ligand>
        <name>Mg(2+)</name>
        <dbReference type="ChEBI" id="CHEBI:18420"/>
        <label>1</label>
    </ligand>
</feature>
<feature type="binding site" evidence="6">
    <location>
        <position position="168"/>
    </location>
    <ligand>
        <name>Mg(2+)</name>
        <dbReference type="ChEBI" id="CHEBI:18420"/>
        <label>1</label>
    </ligand>
</feature>
<feature type="active site" description="Proton acceptor" evidence="5">
    <location>
        <position position="266"/>
    </location>
</feature>
<dbReference type="GO" id="GO:0003906">
    <property type="term" value="F:DNA-(apurinic or apyrimidinic site) endonuclease activity"/>
    <property type="evidence" value="ECO:0007669"/>
    <property type="project" value="TreeGrafter"/>
</dbReference>
<dbReference type="GO" id="GO:0008081">
    <property type="term" value="F:phosphoric diester hydrolase activity"/>
    <property type="evidence" value="ECO:0007669"/>
    <property type="project" value="TreeGrafter"/>
</dbReference>
<comment type="caution">
    <text evidence="9">The sequence shown here is derived from an EMBL/GenBank/DDBJ whole genome shotgun (WGS) entry which is preliminary data.</text>
</comment>
<feature type="site" description="Important for catalytic activity" evidence="7">
    <location>
        <position position="240"/>
    </location>
</feature>
<feature type="site" description="Transition state stabilizer" evidence="7">
    <location>
        <position position="170"/>
    </location>
</feature>
<feature type="binding site" evidence="6">
    <location>
        <position position="266"/>
    </location>
    <ligand>
        <name>Mg(2+)</name>
        <dbReference type="ChEBI" id="CHEBI:18420"/>
        <label>1</label>
    </ligand>
</feature>
<reference evidence="9 10" key="1">
    <citation type="journal article" date="2016" name="Nat. Commun.">
        <title>Thousands of microbial genomes shed light on interconnected biogeochemical processes in an aquifer system.</title>
        <authorList>
            <person name="Anantharaman K."/>
            <person name="Brown C.T."/>
            <person name="Hug L.A."/>
            <person name="Sharon I."/>
            <person name="Castelle C.J."/>
            <person name="Probst A.J."/>
            <person name="Thomas B.C."/>
            <person name="Singh A."/>
            <person name="Wilkins M.J."/>
            <person name="Karaoz U."/>
            <person name="Brodie E.L."/>
            <person name="Williams K.H."/>
            <person name="Hubbard S.S."/>
            <person name="Banfield J.F."/>
        </authorList>
    </citation>
    <scope>NUCLEOTIDE SEQUENCE [LARGE SCALE GENOMIC DNA]</scope>
</reference>
<comment type="similarity">
    <text evidence="1">Belongs to the DNA repair enzymes AP/ExoA family.</text>
</comment>
<dbReference type="GO" id="GO:0008311">
    <property type="term" value="F:double-stranded DNA 3'-5' DNA exonuclease activity"/>
    <property type="evidence" value="ECO:0007669"/>
    <property type="project" value="TreeGrafter"/>
</dbReference>
<dbReference type="PROSITE" id="PS51435">
    <property type="entry name" value="AP_NUCLEASE_F1_4"/>
    <property type="match status" value="1"/>
</dbReference>
<evidence type="ECO:0000256" key="6">
    <source>
        <dbReference type="PIRSR" id="PIRSR604808-2"/>
    </source>
</evidence>
<proteinExistence type="inferred from homology"/>
<dbReference type="PANTHER" id="PTHR22748">
    <property type="entry name" value="AP ENDONUCLEASE"/>
    <property type="match status" value="1"/>
</dbReference>
<dbReference type="GO" id="GO:0006284">
    <property type="term" value="P:base-excision repair"/>
    <property type="evidence" value="ECO:0007669"/>
    <property type="project" value="TreeGrafter"/>
</dbReference>
<dbReference type="Pfam" id="PF03372">
    <property type="entry name" value="Exo_endo_phos"/>
    <property type="match status" value="1"/>
</dbReference>
<feature type="active site" description="Proton donor/acceptor" evidence="5">
    <location>
        <position position="168"/>
    </location>
</feature>
<feature type="binding site" evidence="6">
    <location>
        <position position="170"/>
    </location>
    <ligand>
        <name>Mg(2+)</name>
        <dbReference type="ChEBI" id="CHEBI:18420"/>
        <label>1</label>
    </ligand>
</feature>
<feature type="binding site" evidence="6">
    <location>
        <position position="265"/>
    </location>
    <ligand>
        <name>Mg(2+)</name>
        <dbReference type="ChEBI" id="CHEBI:18420"/>
        <label>1</label>
    </ligand>
</feature>
<organism evidence="9 10">
    <name type="scientific">Candidatus Taylorbacteria bacterium RIFCSPLOWO2_12_FULL_44_15c</name>
    <dbReference type="NCBI Taxonomy" id="1802333"/>
    <lineage>
        <taxon>Bacteria</taxon>
        <taxon>Candidatus Tayloriibacteriota</taxon>
    </lineage>
</organism>
<dbReference type="GO" id="GO:0046872">
    <property type="term" value="F:metal ion binding"/>
    <property type="evidence" value="ECO:0007669"/>
    <property type="project" value="UniProtKB-KW"/>
</dbReference>
<evidence type="ECO:0000313" key="10">
    <source>
        <dbReference type="Proteomes" id="UP000176355"/>
    </source>
</evidence>
<feature type="site" description="Interaction with DNA substrate" evidence="7">
    <location>
        <position position="266"/>
    </location>
</feature>
<feature type="active site" evidence="5">
    <location>
        <position position="128"/>
    </location>
</feature>
<evidence type="ECO:0000256" key="5">
    <source>
        <dbReference type="PIRSR" id="PIRSR604808-1"/>
    </source>
</evidence>
<dbReference type="SUPFAM" id="SSF56219">
    <property type="entry name" value="DNase I-like"/>
    <property type="match status" value="1"/>
</dbReference>
<dbReference type="GO" id="GO:0003677">
    <property type="term" value="F:DNA binding"/>
    <property type="evidence" value="ECO:0007669"/>
    <property type="project" value="InterPro"/>
</dbReference>
<sequence length="274" mass="31777">MKIISWNVNGLRANVKKGGFDWLLNADADIFCLQETKAHPDQLPEGVRQPPGYHAYFDHSKAKSGYSGIAVYIKTNDQQPTTNNQLKILKVEYGLGMEELDQEGRFLGLFFEGPPDQKGAGFALLNVYFPNGGGGPERLAFKLRYYDAFLKYLEKIRRKHPNIIFCGDINTAHQEIDLARPKENENNTGFLPIERKWLDEVERKNYIDTFRYFHPNEKAAYTYWDMKTFARDRNVGWRIDYFFVTKEFLPKVNKSEILSNIFGSDHCPIFIEVL</sequence>
<dbReference type="InterPro" id="IPR005135">
    <property type="entry name" value="Endo/exonuclease/phosphatase"/>
</dbReference>
<keyword evidence="2 6" id="KW-0479">Metal-binding</keyword>
<feature type="binding site" evidence="6">
    <location>
        <position position="7"/>
    </location>
    <ligand>
        <name>Mg(2+)</name>
        <dbReference type="ChEBI" id="CHEBI:18420"/>
        <label>1</label>
    </ligand>
</feature>
<evidence type="ECO:0000256" key="2">
    <source>
        <dbReference type="ARBA" id="ARBA00022723"/>
    </source>
</evidence>
<dbReference type="InterPro" id="IPR004808">
    <property type="entry name" value="AP_endonuc_1"/>
</dbReference>
<name>A0A1G2P7W1_9BACT</name>
<dbReference type="InterPro" id="IPR020847">
    <property type="entry name" value="AP_endonuclease_F1_BS"/>
</dbReference>
<dbReference type="AlphaFoldDB" id="A0A1G2P7W1"/>
<keyword evidence="6" id="KW-0464">Manganese</keyword>
<feature type="domain" description="Endonuclease/exonuclease/phosphatase" evidence="8">
    <location>
        <begin position="4"/>
        <end position="266"/>
    </location>
</feature>
<dbReference type="Gene3D" id="3.60.10.10">
    <property type="entry name" value="Endonuclease/exonuclease/phosphatase"/>
    <property type="match status" value="1"/>
</dbReference>
<dbReference type="Proteomes" id="UP000176355">
    <property type="component" value="Unassembled WGS sequence"/>
</dbReference>
<dbReference type="EMBL" id="MHSL01000003">
    <property type="protein sequence ID" value="OHA44400.1"/>
    <property type="molecule type" value="Genomic_DNA"/>
</dbReference>
<evidence type="ECO:0000256" key="7">
    <source>
        <dbReference type="PIRSR" id="PIRSR604808-3"/>
    </source>
</evidence>
<dbReference type="STRING" id="1802333.A3G03_01550"/>
<evidence type="ECO:0000313" key="9">
    <source>
        <dbReference type="EMBL" id="OHA44400.1"/>
    </source>
</evidence>
<evidence type="ECO:0000256" key="3">
    <source>
        <dbReference type="ARBA" id="ARBA00022801"/>
    </source>
</evidence>
<evidence type="ECO:0000256" key="4">
    <source>
        <dbReference type="ARBA" id="ARBA00022842"/>
    </source>
</evidence>
<dbReference type="PROSITE" id="PS00726">
    <property type="entry name" value="AP_NUCLEASE_F1_1"/>
    <property type="match status" value="1"/>
</dbReference>
<evidence type="ECO:0000256" key="1">
    <source>
        <dbReference type="ARBA" id="ARBA00007092"/>
    </source>
</evidence>
<comment type="cofactor">
    <cofactor evidence="6">
        <name>Mg(2+)</name>
        <dbReference type="ChEBI" id="CHEBI:18420"/>
    </cofactor>
    <cofactor evidence="6">
        <name>Mn(2+)</name>
        <dbReference type="ChEBI" id="CHEBI:29035"/>
    </cofactor>
    <text evidence="6">Probably binds two magnesium or manganese ions per subunit.</text>
</comment>
<gene>
    <name evidence="9" type="ORF">A3G03_01550</name>
</gene>
<accession>A0A1G2P7W1</accession>